<evidence type="ECO:0000256" key="1">
    <source>
        <dbReference type="ARBA" id="ARBA00010928"/>
    </source>
</evidence>
<comment type="similarity">
    <text evidence="1">Belongs to the Gfo/Idh/MocA family.</text>
</comment>
<dbReference type="PANTHER" id="PTHR43818:SF11">
    <property type="entry name" value="BCDNA.GH03377"/>
    <property type="match status" value="1"/>
</dbReference>
<protein>
    <recommendedName>
        <fullName evidence="6">Gfo/Idh/MocA-like oxidoreductase N-terminal domain-containing protein</fullName>
    </recommendedName>
</protein>
<dbReference type="Gene3D" id="3.30.360.10">
    <property type="entry name" value="Dihydrodipicolinate Reductase, domain 2"/>
    <property type="match status" value="1"/>
</dbReference>
<evidence type="ECO:0000313" key="5">
    <source>
        <dbReference type="EMBL" id="KOF97382.1"/>
    </source>
</evidence>
<dbReference type="EMBL" id="KQ416330">
    <property type="protein sequence ID" value="KOF97382.1"/>
    <property type="molecule type" value="Genomic_DNA"/>
</dbReference>
<accession>A0A0L8I7E4</accession>
<dbReference type="SUPFAM" id="SSF55347">
    <property type="entry name" value="Glyceraldehyde-3-phosphate dehydrogenase-like, C-terminal domain"/>
    <property type="match status" value="1"/>
</dbReference>
<dbReference type="OMA" id="NQKDYVH"/>
<dbReference type="Gene3D" id="3.40.50.720">
    <property type="entry name" value="NAD(P)-binding Rossmann-like Domain"/>
    <property type="match status" value="1"/>
</dbReference>
<dbReference type="InterPro" id="IPR050463">
    <property type="entry name" value="Gfo/Idh/MocA_oxidrdct_glycsds"/>
</dbReference>
<dbReference type="PANTHER" id="PTHR43818">
    <property type="entry name" value="BCDNA.GH03377"/>
    <property type="match status" value="1"/>
</dbReference>
<dbReference type="Pfam" id="PF01408">
    <property type="entry name" value="GFO_IDH_MocA"/>
    <property type="match status" value="1"/>
</dbReference>
<dbReference type="STRING" id="37653.A0A0L8I7E4"/>
<dbReference type="InterPro" id="IPR036291">
    <property type="entry name" value="NAD(P)-bd_dom_sf"/>
</dbReference>
<organism evidence="5">
    <name type="scientific">Octopus bimaculoides</name>
    <name type="common">California two-spotted octopus</name>
    <dbReference type="NCBI Taxonomy" id="37653"/>
    <lineage>
        <taxon>Eukaryota</taxon>
        <taxon>Metazoa</taxon>
        <taxon>Spiralia</taxon>
        <taxon>Lophotrochozoa</taxon>
        <taxon>Mollusca</taxon>
        <taxon>Cephalopoda</taxon>
        <taxon>Coleoidea</taxon>
        <taxon>Octopodiformes</taxon>
        <taxon>Octopoda</taxon>
        <taxon>Incirrata</taxon>
        <taxon>Octopodidae</taxon>
        <taxon>Octopus</taxon>
    </lineage>
</organism>
<proteinExistence type="inferred from homology"/>
<gene>
    <name evidence="5" type="ORF">OCBIM_22030013mg</name>
</gene>
<dbReference type="Pfam" id="PF22725">
    <property type="entry name" value="GFO_IDH_MocA_C3"/>
    <property type="match status" value="1"/>
</dbReference>
<feature type="domain" description="GFO/IDH/MocA-like oxidoreductase" evidence="4">
    <location>
        <begin position="131"/>
        <end position="260"/>
    </location>
</feature>
<evidence type="ECO:0000259" key="3">
    <source>
        <dbReference type="Pfam" id="PF01408"/>
    </source>
</evidence>
<dbReference type="GO" id="GO:0016491">
    <property type="term" value="F:oxidoreductase activity"/>
    <property type="evidence" value="ECO:0007669"/>
    <property type="project" value="UniProtKB-KW"/>
</dbReference>
<reference evidence="5" key="1">
    <citation type="submission" date="2015-07" db="EMBL/GenBank/DDBJ databases">
        <title>MeaNS - Measles Nucleotide Surveillance Program.</title>
        <authorList>
            <person name="Tran T."/>
            <person name="Druce J."/>
        </authorList>
    </citation>
    <scope>NUCLEOTIDE SEQUENCE</scope>
    <source>
        <strain evidence="5">UCB-OBI-ISO-001</strain>
        <tissue evidence="5">Gonad</tissue>
    </source>
</reference>
<dbReference type="InterPro" id="IPR000683">
    <property type="entry name" value="Gfo/Idh/MocA-like_OxRdtase_N"/>
</dbReference>
<evidence type="ECO:0000256" key="2">
    <source>
        <dbReference type="ARBA" id="ARBA00023002"/>
    </source>
</evidence>
<evidence type="ECO:0008006" key="6">
    <source>
        <dbReference type="Google" id="ProtNLM"/>
    </source>
</evidence>
<keyword evidence="2" id="KW-0560">Oxidoreductase</keyword>
<dbReference type="GO" id="GO:0000166">
    <property type="term" value="F:nucleotide binding"/>
    <property type="evidence" value="ECO:0007669"/>
    <property type="project" value="InterPro"/>
</dbReference>
<evidence type="ECO:0000259" key="4">
    <source>
        <dbReference type="Pfam" id="PF22725"/>
    </source>
</evidence>
<feature type="domain" description="Gfo/Idh/MocA-like oxidoreductase N-terminal" evidence="3">
    <location>
        <begin position="5"/>
        <end position="96"/>
    </location>
</feature>
<sequence length="394" mass="43971">MLPGVGVFGTTATIQSFVPILKVCGFPVVALWGSENLDARTLAAELDIPFSTHKVDDVLLRKDVDLVVIGCPPHSQSYIAVKALGIGKHVLCSSPSGPMQLNALLMVKAARYYPRLMSLMCYGLRFLPTIVKMKKIIEDGCLGNITICEVKVHYGGLPKEKYDWMCDEGMGGGVLNTFGSNIIDVITFLTSERAVRVHGMLKTYTKQTQNIKGIREITSDDFCTFQMELDKGACVNVTLNSHITGQFVQEILVCGRKGRLIARGSDLYEQRLNATRESLIHFDPIKEEERYGISPKARTEIPSPYLKGLIHMIEAVKDAFEKEEERQNWHPEPVASASNFEDALYVQAVVDAIRKSNKTKQWTKVDVSVNEPEPEPNSNSMSLDYVRRSTIFLH</sequence>
<dbReference type="InterPro" id="IPR055170">
    <property type="entry name" value="GFO_IDH_MocA-like_dom"/>
</dbReference>
<dbReference type="KEGG" id="obi:106882626"/>
<dbReference type="OrthoDB" id="446809at2759"/>
<dbReference type="SUPFAM" id="SSF51735">
    <property type="entry name" value="NAD(P)-binding Rossmann-fold domains"/>
    <property type="match status" value="1"/>
</dbReference>
<name>A0A0L8I7E4_OCTBM</name>
<dbReference type="AlphaFoldDB" id="A0A0L8I7E4"/>